<dbReference type="RefSeq" id="WP_216958296.1">
    <property type="nucleotide sequence ID" value="NZ_JAHOPB010000001.1"/>
</dbReference>
<reference evidence="2 3" key="1">
    <citation type="submission" date="2021-06" db="EMBL/GenBank/DDBJ databases">
        <authorList>
            <person name="Lee D.H."/>
        </authorList>
    </citation>
    <scope>NUCLEOTIDE SEQUENCE [LARGE SCALE GENOMIC DNA]</scope>
    <source>
        <strain evidence="2 3">MMS21-HV4-11</strain>
    </source>
</reference>
<comment type="caution">
    <text evidence="2">The sequence shown here is derived from an EMBL/GenBank/DDBJ whole genome shotgun (WGS) entry which is preliminary data.</text>
</comment>
<evidence type="ECO:0000313" key="2">
    <source>
        <dbReference type="EMBL" id="MBU8873798.1"/>
    </source>
</evidence>
<evidence type="ECO:0000256" key="1">
    <source>
        <dbReference type="SAM" id="MobiDB-lite"/>
    </source>
</evidence>
<dbReference type="Proteomes" id="UP000727907">
    <property type="component" value="Unassembled WGS sequence"/>
</dbReference>
<name>A0ABS6IKL0_9HYPH</name>
<keyword evidence="2" id="KW-0067">ATP-binding</keyword>
<gene>
    <name evidence="2" type="ORF">KQ910_08485</name>
</gene>
<dbReference type="GO" id="GO:0005524">
    <property type="term" value="F:ATP binding"/>
    <property type="evidence" value="ECO:0007669"/>
    <property type="project" value="UniProtKB-KW"/>
</dbReference>
<protein>
    <submittedName>
        <fullName evidence="2">ATP-binding protein</fullName>
    </submittedName>
</protein>
<dbReference type="EMBL" id="JAHOPB010000001">
    <property type="protein sequence ID" value="MBU8873798.1"/>
    <property type="molecule type" value="Genomic_DNA"/>
</dbReference>
<feature type="region of interest" description="Disordered" evidence="1">
    <location>
        <begin position="622"/>
        <end position="672"/>
    </location>
</feature>
<evidence type="ECO:0000313" key="3">
    <source>
        <dbReference type="Proteomes" id="UP000727907"/>
    </source>
</evidence>
<feature type="region of interest" description="Disordered" evidence="1">
    <location>
        <begin position="85"/>
        <end position="105"/>
    </location>
</feature>
<sequence length="672" mass="75649">MMAKQPGLLFDNRFMDRHAGAIIADPAVALVELVANSWDAWATQVDIVWPERATDAPFSISDNGKGMTEAQFQTRWKTLDYNRLRDEGEVSQPPSELSELRPRTAYGRNGKGRHAAFRFCEAYRVRTWRDGKAVAFEVRRGEGQPFTIKRLKAEADIDGHGTEIAALDPRPLAMTPEEAREVVGTRFLADPNFVVTINGTKVTFDDIPIAQRRVIDVEVPGFGIANLAVIDTQKADKTTRQHGIAWRVNNRIVGTPGWTGFDQERLVDGRSSEAKRFIFIVRADFLAGEVKPDWSGFSPEGNAWRATQPILHSKIREYLSEINADRRRETKEAVRETLAHTVAKLPPISRDRWNDFVDRVVDACPSMNEDTVEQVAGVLANLELATSKYELIAKLHEMKPGDLDELHALLVDWTVRTAKLALDEIAQRLKLIEELDQKLRDETMKEVSDLQPLFDRSLWVFGPEFESLEFTSNRGMTEVISKIFGSKERGSKLRPDFVILPDGSVGFYSRDSHDLGHEVDGVSRLVIAEIKKPGVLIGAEEKQQPWQYVKELIARGLLTDAATTTCYVLGSKIDPEEAADETKLNGRVTIRAMTYSTFIKRAEKRMLGLRDKLRDAPFLRDRGIDPETYMSPQQPRQRELDLSRIVPAGEEQGNDAKMARVNLPTASLESGE</sequence>
<organism evidence="2 3">
    <name type="scientific">Reyranella humidisoli</name>
    <dbReference type="NCBI Taxonomy" id="2849149"/>
    <lineage>
        <taxon>Bacteria</taxon>
        <taxon>Pseudomonadati</taxon>
        <taxon>Pseudomonadota</taxon>
        <taxon>Alphaproteobacteria</taxon>
        <taxon>Hyphomicrobiales</taxon>
        <taxon>Reyranellaceae</taxon>
        <taxon>Reyranella</taxon>
    </lineage>
</organism>
<keyword evidence="2" id="KW-0547">Nucleotide-binding</keyword>
<dbReference type="Pfam" id="PF13589">
    <property type="entry name" value="HATPase_c_3"/>
    <property type="match status" value="1"/>
</dbReference>
<proteinExistence type="predicted"/>
<keyword evidence="3" id="KW-1185">Reference proteome</keyword>
<accession>A0ABS6IKL0</accession>